<dbReference type="InterPro" id="IPR036265">
    <property type="entry name" value="HIT-like_sf"/>
</dbReference>
<dbReference type="SUPFAM" id="SSF54197">
    <property type="entry name" value="HIT-like"/>
    <property type="match status" value="1"/>
</dbReference>
<gene>
    <name evidence="1" type="ORF">SAMN02745752_00494</name>
</gene>
<proteinExistence type="predicted"/>
<keyword evidence="2" id="KW-1185">Reference proteome</keyword>
<name>A0A1K1U978_9GAMM</name>
<keyword evidence="1" id="KW-0378">Hydrolase</keyword>
<dbReference type="RefSeq" id="WP_072324708.1">
    <property type="nucleotide sequence ID" value="NZ_FPJW01000001.1"/>
</dbReference>
<dbReference type="EMBL" id="FPJW01000001">
    <property type="protein sequence ID" value="SFX08933.1"/>
    <property type="molecule type" value="Genomic_DNA"/>
</dbReference>
<dbReference type="STRING" id="1122209.SAMN02745752_00494"/>
<sequence length="142" mass="16163">MSDNALKVFQEKFRVHELSIAETPGWILSVRPQQLTLGSMVLSVQTEAKSFAELTACQCQEMGQLLAHAEQLVKERLDAVRINVLCLMMQDPLLHFHVFPRYAEPLQFAGQVWQDEDWPGPPLIRPVVTDQAVLHELQGIFK</sequence>
<dbReference type="Proteomes" id="UP000182350">
    <property type="component" value="Unassembled WGS sequence"/>
</dbReference>
<accession>A0A1K1U978</accession>
<evidence type="ECO:0000313" key="1">
    <source>
        <dbReference type="EMBL" id="SFX08933.1"/>
    </source>
</evidence>
<evidence type="ECO:0000313" key="2">
    <source>
        <dbReference type="Proteomes" id="UP000182350"/>
    </source>
</evidence>
<organism evidence="1 2">
    <name type="scientific">Marinospirillum alkaliphilum DSM 21637</name>
    <dbReference type="NCBI Taxonomy" id="1122209"/>
    <lineage>
        <taxon>Bacteria</taxon>
        <taxon>Pseudomonadati</taxon>
        <taxon>Pseudomonadota</taxon>
        <taxon>Gammaproteobacteria</taxon>
        <taxon>Oceanospirillales</taxon>
        <taxon>Oceanospirillaceae</taxon>
        <taxon>Marinospirillum</taxon>
    </lineage>
</organism>
<dbReference type="OrthoDB" id="9799145at2"/>
<dbReference type="GO" id="GO:0016787">
    <property type="term" value="F:hydrolase activity"/>
    <property type="evidence" value="ECO:0007669"/>
    <property type="project" value="UniProtKB-KW"/>
</dbReference>
<reference evidence="1 2" key="1">
    <citation type="submission" date="2016-11" db="EMBL/GenBank/DDBJ databases">
        <authorList>
            <person name="Jaros S."/>
            <person name="Januszkiewicz K."/>
            <person name="Wedrychowicz H."/>
        </authorList>
    </citation>
    <scope>NUCLEOTIDE SEQUENCE [LARGE SCALE GENOMIC DNA]</scope>
    <source>
        <strain evidence="1 2">DSM 21637</strain>
    </source>
</reference>
<dbReference type="AlphaFoldDB" id="A0A1K1U978"/>
<protein>
    <submittedName>
        <fullName evidence="1">Diadenosine tetraphosphate (Ap4A) hydrolase</fullName>
    </submittedName>
</protein>
<dbReference type="Gene3D" id="3.30.428.10">
    <property type="entry name" value="HIT-like"/>
    <property type="match status" value="1"/>
</dbReference>